<dbReference type="InterPro" id="IPR029055">
    <property type="entry name" value="Ntn_hydrolases_N"/>
</dbReference>
<dbReference type="Proteomes" id="UP000315525">
    <property type="component" value="Unassembled WGS sequence"/>
</dbReference>
<gene>
    <name evidence="1" type="ORF">E3J62_10430</name>
</gene>
<dbReference type="SUPFAM" id="SSF56235">
    <property type="entry name" value="N-terminal nucleophile aminohydrolases (Ntn hydrolases)"/>
    <property type="match status" value="1"/>
</dbReference>
<protein>
    <recommendedName>
        <fullName evidence="3">Asparagine synthetase domain-containing protein</fullName>
    </recommendedName>
</protein>
<evidence type="ECO:0000313" key="2">
    <source>
        <dbReference type="Proteomes" id="UP000315525"/>
    </source>
</evidence>
<dbReference type="AlphaFoldDB" id="A0A523UPT9"/>
<reference evidence="1 2" key="1">
    <citation type="submission" date="2019-03" db="EMBL/GenBank/DDBJ databases">
        <title>Metabolic potential of uncultured bacteria and archaea associated with petroleum seepage in deep-sea sediments.</title>
        <authorList>
            <person name="Dong X."/>
            <person name="Hubert C."/>
        </authorList>
    </citation>
    <scope>NUCLEOTIDE SEQUENCE [LARGE SCALE GENOMIC DNA]</scope>
    <source>
        <strain evidence="1">E44_bin18</strain>
    </source>
</reference>
<organism evidence="1 2">
    <name type="scientific">candidate division TA06 bacterium</name>
    <dbReference type="NCBI Taxonomy" id="2250710"/>
    <lineage>
        <taxon>Bacteria</taxon>
        <taxon>Bacteria division TA06</taxon>
    </lineage>
</organism>
<dbReference type="SUPFAM" id="SSF52402">
    <property type="entry name" value="Adenine nucleotide alpha hydrolases-like"/>
    <property type="match status" value="1"/>
</dbReference>
<accession>A0A523UPT9</accession>
<comment type="caution">
    <text evidence="1">The sequence shown here is derived from an EMBL/GenBank/DDBJ whole genome shotgun (WGS) entry which is preliminary data.</text>
</comment>
<sequence length="491" mass="57479">MNNLIYRRQFILSSKELVPLSHWQHLRLNNNRYIVYAHPDLELAEIKDAGKRIILLGYIFDAQNPRYSNYDILKELISAQSFRELIKATYRYAGRFVLIFEDGSSAKLMHDCAGLRQIYYTTGIKEVWCGSQPSILARFLNLEKSSNKALNDFCNSKEFKSRHKAWAGDGTIYDNIKHLMPNHYLDLGSGENHRYWPEETIGEMSIDAAVGVSTEYLKGFIKCASERYKLMQAVTAGWDTRVLLAASREKKDEIFYFINKHKYLRDESPDIRVPRRLLDKLGLEFNVIEYSHDVDDEFRSIFKKNVTLSRETLLPAIYNVYYMQFPNMLNISGDASGIVRNYFDETDCADNRMLAELAGYENLEYPMQEYTKWLERSCDVAKEHDVSILDLFYWEERMGNWGALGPAETDIAIEEFSPFNCRDLLTVMLSVNEKFRDMYSSKLYEEMVKEMWSEALSEPVNPSARFALIRILKKLRLYPTVRYFCRKILDK</sequence>
<evidence type="ECO:0008006" key="3">
    <source>
        <dbReference type="Google" id="ProtNLM"/>
    </source>
</evidence>
<proteinExistence type="predicted"/>
<dbReference type="EMBL" id="SOJN01000125">
    <property type="protein sequence ID" value="TET44429.1"/>
    <property type="molecule type" value="Genomic_DNA"/>
</dbReference>
<evidence type="ECO:0000313" key="1">
    <source>
        <dbReference type="EMBL" id="TET44429.1"/>
    </source>
</evidence>
<name>A0A523UPT9_UNCT6</name>